<dbReference type="AlphaFoldDB" id="A0A841GU27"/>
<keyword evidence="2" id="KW-1185">Reference proteome</keyword>
<organism evidence="1 2">
    <name type="scientific">Thermosipho japonicus</name>
    <dbReference type="NCBI Taxonomy" id="90323"/>
    <lineage>
        <taxon>Bacteria</taxon>
        <taxon>Thermotogati</taxon>
        <taxon>Thermotogota</taxon>
        <taxon>Thermotogae</taxon>
        <taxon>Thermotogales</taxon>
        <taxon>Fervidobacteriaceae</taxon>
        <taxon>Thermosipho</taxon>
    </lineage>
</organism>
<dbReference type="Pfam" id="PF13420">
    <property type="entry name" value="Acetyltransf_4"/>
    <property type="match status" value="1"/>
</dbReference>
<dbReference type="PANTHER" id="PTHR43415">
    <property type="entry name" value="SPERMIDINE N(1)-ACETYLTRANSFERASE"/>
    <property type="match status" value="1"/>
</dbReference>
<dbReference type="RefSeq" id="WP_184618806.1">
    <property type="nucleotide sequence ID" value="NZ_JACHEX010000001.1"/>
</dbReference>
<accession>A0A841GU27</accession>
<dbReference type="EMBL" id="JACHEX010000001">
    <property type="protein sequence ID" value="MBB6062081.1"/>
    <property type="molecule type" value="Genomic_DNA"/>
</dbReference>
<proteinExistence type="predicted"/>
<name>A0A841GU27_9BACT</name>
<dbReference type="PANTHER" id="PTHR43415:SF3">
    <property type="entry name" value="GNAT-FAMILY ACETYLTRANSFERASE"/>
    <property type="match status" value="1"/>
</dbReference>
<protein>
    <submittedName>
        <fullName evidence="1">Diamine N-acetyltransferase</fullName>
        <ecNumber evidence="1">2.3.1.57</ecNumber>
    </submittedName>
</protein>
<dbReference type="GO" id="GO:0004145">
    <property type="term" value="F:diamine N-acetyltransferase activity"/>
    <property type="evidence" value="ECO:0007669"/>
    <property type="project" value="UniProtKB-EC"/>
</dbReference>
<dbReference type="SUPFAM" id="SSF55729">
    <property type="entry name" value="Acyl-CoA N-acyltransferases (Nat)"/>
    <property type="match status" value="1"/>
</dbReference>
<dbReference type="EC" id="2.3.1.57" evidence="1"/>
<dbReference type="Proteomes" id="UP000555828">
    <property type="component" value="Unassembled WGS sequence"/>
</dbReference>
<keyword evidence="1" id="KW-0808">Transferase</keyword>
<evidence type="ECO:0000313" key="1">
    <source>
        <dbReference type="EMBL" id="MBB6062081.1"/>
    </source>
</evidence>
<reference evidence="1 2" key="1">
    <citation type="submission" date="2020-08" db="EMBL/GenBank/DDBJ databases">
        <title>Genomic Encyclopedia of Type Strains, Phase IV (KMG-IV): sequencing the most valuable type-strain genomes for metagenomic binning, comparative biology and taxonomic classification.</title>
        <authorList>
            <person name="Goeker M."/>
        </authorList>
    </citation>
    <scope>NUCLEOTIDE SEQUENCE [LARGE SCALE GENOMIC DNA]</scope>
    <source>
        <strain evidence="1 2">DSM 13481</strain>
    </source>
</reference>
<comment type="caution">
    <text evidence="1">The sequence shown here is derived from an EMBL/GenBank/DDBJ whole genome shotgun (WGS) entry which is preliminary data.</text>
</comment>
<dbReference type="Gene3D" id="3.40.630.30">
    <property type="match status" value="1"/>
</dbReference>
<keyword evidence="1" id="KW-0012">Acyltransferase</keyword>
<dbReference type="InterPro" id="IPR016181">
    <property type="entry name" value="Acyl_CoA_acyltransferase"/>
</dbReference>
<sequence>MKSNEKNVKLTKISDEELKNFLDMKFKDFSAEEVNFDLFKDGVNALTFQIEFEGDGTGIAQFYDIDWINRSACIRIFWDEAIENDVEIKVVRLMLKYAFEVLNLNRVYSKVVEYKKDTISVLKKCGFLQEGVERQARFFKGKYWDVLRFSMLYEDYWRAIEDLK</sequence>
<evidence type="ECO:0000313" key="2">
    <source>
        <dbReference type="Proteomes" id="UP000555828"/>
    </source>
</evidence>
<gene>
    <name evidence="1" type="ORF">HNP65_000503</name>
</gene>